<accession>A0A2V4H5I4</accession>
<dbReference type="InterPro" id="IPR054030">
    <property type="entry name" value="Gp5_Vgr_C"/>
</dbReference>
<evidence type="ECO:0000313" key="3">
    <source>
        <dbReference type="Proteomes" id="UP000247620"/>
    </source>
</evidence>
<dbReference type="AlphaFoldDB" id="A0A2V4H5I4"/>
<sequence length="203" mass="22077">MTIKSKTHKGQGFNELRFEDELGQEEVFIHAQRDQNNRVGNDETTCVGRNRIEQVANDEQISVGNDLRQETGQDHSHTIGRDSRREVGHDLFEQVGNDRSETIGVNHHTTVGGNSELQVNGHQRITAGQGLDQQTTVFRLTASERIELTSPGGSIVLDQQGITLKGLALDLHGPTQAGAEGAGNVTALELTPDSGSVCEEKCQ</sequence>
<proteinExistence type="predicted"/>
<dbReference type="EMBL" id="QJRO01000045">
    <property type="protein sequence ID" value="PYB72718.1"/>
    <property type="molecule type" value="Genomic_DNA"/>
</dbReference>
<evidence type="ECO:0000313" key="2">
    <source>
        <dbReference type="EMBL" id="PYB72718.1"/>
    </source>
</evidence>
<comment type="caution">
    <text evidence="2">The sequence shown here is derived from an EMBL/GenBank/DDBJ whole genome shotgun (WGS) entry which is preliminary data.</text>
</comment>
<reference evidence="2 3" key="1">
    <citation type="submission" date="2018-06" db="EMBL/GenBank/DDBJ databases">
        <title>Pseudomonas diversity within urban Lake Michigan freshwaters.</title>
        <authorList>
            <person name="Batrich M."/>
            <person name="Hatzopoulos T."/>
            <person name="Putonti C."/>
        </authorList>
    </citation>
    <scope>NUCLEOTIDE SEQUENCE [LARGE SCALE GENOMIC DNA]</scope>
    <source>
        <strain evidence="2 3">LBp-160603</strain>
    </source>
</reference>
<name>A0A2V4H5I4_9PSED</name>
<feature type="domain" description="Gp5/Type VI secretion system Vgr C-terminal trimerisation" evidence="1">
    <location>
        <begin position="1"/>
        <end position="82"/>
    </location>
</feature>
<organism evidence="2 3">
    <name type="scientific">Pseudomonas soli</name>
    <dbReference type="NCBI Taxonomy" id="1306993"/>
    <lineage>
        <taxon>Bacteria</taxon>
        <taxon>Pseudomonadati</taxon>
        <taxon>Pseudomonadota</taxon>
        <taxon>Gammaproteobacteria</taxon>
        <taxon>Pseudomonadales</taxon>
        <taxon>Pseudomonadaceae</taxon>
        <taxon>Pseudomonas</taxon>
    </lineage>
</organism>
<dbReference type="Proteomes" id="UP000247620">
    <property type="component" value="Unassembled WGS sequence"/>
</dbReference>
<dbReference type="SUPFAM" id="SSF69349">
    <property type="entry name" value="Phage fibre proteins"/>
    <property type="match status" value="1"/>
</dbReference>
<dbReference type="Pfam" id="PF22178">
    <property type="entry name" value="Gp5_trimer_C"/>
    <property type="match status" value="1"/>
</dbReference>
<evidence type="ECO:0000259" key="1">
    <source>
        <dbReference type="Pfam" id="PF22178"/>
    </source>
</evidence>
<gene>
    <name evidence="2" type="ORF">DMX07_26220</name>
</gene>
<protein>
    <recommendedName>
        <fullName evidence="1">Gp5/Type VI secretion system Vgr C-terminal trimerisation domain-containing protein</fullName>
    </recommendedName>
</protein>